<evidence type="ECO:0000313" key="2">
    <source>
        <dbReference type="Proteomes" id="UP000199584"/>
    </source>
</evidence>
<accession>A0A1I6CRA9</accession>
<dbReference type="GO" id="GO:0016740">
    <property type="term" value="F:transferase activity"/>
    <property type="evidence" value="ECO:0007669"/>
    <property type="project" value="UniProtKB-KW"/>
</dbReference>
<reference evidence="2" key="1">
    <citation type="submission" date="2016-10" db="EMBL/GenBank/DDBJ databases">
        <authorList>
            <person name="Varghese N."/>
            <person name="Submissions S."/>
        </authorList>
    </citation>
    <scope>NUCLEOTIDE SEQUENCE [LARGE SCALE GENOMIC DNA]</scope>
    <source>
        <strain evidence="2">DSM 3669</strain>
    </source>
</reference>
<dbReference type="PANTHER" id="PTHR48228:SF5">
    <property type="entry name" value="ALPHA-METHYLACYL-COA RACEMASE"/>
    <property type="match status" value="1"/>
</dbReference>
<proteinExistence type="predicted"/>
<evidence type="ECO:0000313" key="1">
    <source>
        <dbReference type="EMBL" id="SFQ95710.1"/>
    </source>
</evidence>
<dbReference type="Proteomes" id="UP000199584">
    <property type="component" value="Unassembled WGS sequence"/>
</dbReference>
<dbReference type="AlphaFoldDB" id="A0A1I6CRA9"/>
<dbReference type="Pfam" id="PF02515">
    <property type="entry name" value="CoA_transf_3"/>
    <property type="match status" value="1"/>
</dbReference>
<dbReference type="SUPFAM" id="SSF89796">
    <property type="entry name" value="CoA-transferase family III (CaiB/BaiF)"/>
    <property type="match status" value="1"/>
</dbReference>
<protein>
    <submittedName>
        <fullName evidence="1">Crotonobetainyl-CoA:carnitine CoA-transferase CaiB</fullName>
    </submittedName>
</protein>
<name>A0A1I6CRA9_9FIRM</name>
<gene>
    <name evidence="1" type="ORF">SAMN05660706_101237</name>
</gene>
<organism evidence="1 2">
    <name type="scientific">Desulfoscipio geothermicus DSM 3669</name>
    <dbReference type="NCBI Taxonomy" id="1121426"/>
    <lineage>
        <taxon>Bacteria</taxon>
        <taxon>Bacillati</taxon>
        <taxon>Bacillota</taxon>
        <taxon>Clostridia</taxon>
        <taxon>Eubacteriales</taxon>
        <taxon>Desulfallaceae</taxon>
        <taxon>Desulfoscipio</taxon>
    </lineage>
</organism>
<dbReference type="PANTHER" id="PTHR48228">
    <property type="entry name" value="SUCCINYL-COA--D-CITRAMALATE COA-TRANSFERASE"/>
    <property type="match status" value="1"/>
</dbReference>
<keyword evidence="1" id="KW-0808">Transferase</keyword>
<dbReference type="InterPro" id="IPR003673">
    <property type="entry name" value="CoA-Trfase_fam_III"/>
</dbReference>
<dbReference type="InterPro" id="IPR023606">
    <property type="entry name" value="CoA-Trfase_III_dom_1_sf"/>
</dbReference>
<dbReference type="InterPro" id="IPR050509">
    <property type="entry name" value="CoA-transferase_III"/>
</dbReference>
<dbReference type="STRING" id="39060.SAMN05660706_101237"/>
<dbReference type="OrthoDB" id="9797653at2"/>
<dbReference type="Gene3D" id="3.40.50.10540">
    <property type="entry name" value="Crotonobetainyl-coa:carnitine coa-transferase, domain 1"/>
    <property type="match status" value="2"/>
</dbReference>
<sequence>MLKGIRVLDLSRLLPGPYATMLLGDLGAEVIKIEEPGVGDYMRHFHPQVDGVSVFFLAVNRNKKSITLNLKKERGKEIFLALARRANVIIEGFRPGVMDALGLGYESARQVNPGIVYCSLSGYGQDGPYRDRAGHDINYLSVSGVLGITGVRDAQPVVPGVQVADLTGGMFAVIGILSALWQKQREGRGAYLDLSMTDGLFSMMSVHLANLIATGTPAVRGDMMLSGRLTCYNVYRTRDDGYMALGALEDKFWKNFCAALEREDLVPGHLSPATEDNPVYREVREIFLSRTMEEWRGFAEHVDCCLTPVDNAQDVIDGDYARGRGLFIDVPHPGGGTLRQVRNPLVFPGVREQEPLPPPAPGQHNEAVYGALGLNEEELAGLKRDGII</sequence>
<keyword evidence="2" id="KW-1185">Reference proteome</keyword>
<dbReference type="RefSeq" id="WP_092481623.1">
    <property type="nucleotide sequence ID" value="NZ_FOYM01000001.1"/>
</dbReference>
<dbReference type="EMBL" id="FOYM01000001">
    <property type="protein sequence ID" value="SFQ95710.1"/>
    <property type="molecule type" value="Genomic_DNA"/>
</dbReference>